<dbReference type="AlphaFoldDB" id="A0A830HPS9"/>
<feature type="region of interest" description="Disordered" evidence="1">
    <location>
        <begin position="1"/>
        <end position="79"/>
    </location>
</feature>
<gene>
    <name evidence="2" type="ORF">PPROV_000749000</name>
</gene>
<sequence length="106" mass="11248">MASLAQKDAPPPPAPGTGAGGIKLTVRTSERRQRGNIQRADEATEDMETVGPTPATHGNTDGTTEEEANAQTKKDGAKGVTIKFTNHKWSATGVRLRRESDEYDGG</sequence>
<evidence type="ECO:0000256" key="1">
    <source>
        <dbReference type="SAM" id="MobiDB-lite"/>
    </source>
</evidence>
<name>A0A830HPS9_9CHLO</name>
<keyword evidence="3" id="KW-1185">Reference proteome</keyword>
<comment type="caution">
    <text evidence="2">The sequence shown here is derived from an EMBL/GenBank/DDBJ whole genome shotgun (WGS) entry which is preliminary data.</text>
</comment>
<reference evidence="2" key="1">
    <citation type="submission" date="2020-10" db="EMBL/GenBank/DDBJ databases">
        <title>Unveiling of a novel bifunctional photoreceptor, Dualchrome1, isolated from a cosmopolitan green alga.</title>
        <authorList>
            <person name="Suzuki S."/>
            <person name="Kawachi M."/>
        </authorList>
    </citation>
    <scope>NUCLEOTIDE SEQUENCE</scope>
    <source>
        <strain evidence="2">NIES 2893</strain>
    </source>
</reference>
<dbReference type="Proteomes" id="UP000660262">
    <property type="component" value="Unassembled WGS sequence"/>
</dbReference>
<proteinExistence type="predicted"/>
<organism evidence="2 3">
    <name type="scientific">Pycnococcus provasolii</name>
    <dbReference type="NCBI Taxonomy" id="41880"/>
    <lineage>
        <taxon>Eukaryota</taxon>
        <taxon>Viridiplantae</taxon>
        <taxon>Chlorophyta</taxon>
        <taxon>Pseudoscourfieldiophyceae</taxon>
        <taxon>Pseudoscourfieldiales</taxon>
        <taxon>Pycnococcaceae</taxon>
        <taxon>Pycnococcus</taxon>
    </lineage>
</organism>
<accession>A0A830HPS9</accession>
<protein>
    <submittedName>
        <fullName evidence="2">Uncharacterized protein</fullName>
    </submittedName>
</protein>
<evidence type="ECO:0000313" key="2">
    <source>
        <dbReference type="EMBL" id="GHP08753.1"/>
    </source>
</evidence>
<evidence type="ECO:0000313" key="3">
    <source>
        <dbReference type="Proteomes" id="UP000660262"/>
    </source>
</evidence>
<dbReference type="EMBL" id="BNJQ01000022">
    <property type="protein sequence ID" value="GHP08753.1"/>
    <property type="molecule type" value="Genomic_DNA"/>
</dbReference>